<dbReference type="Proteomes" id="UP000775547">
    <property type="component" value="Unassembled WGS sequence"/>
</dbReference>
<accession>A0A9P7G3C0</accession>
<sequence length="151" mass="16817">MVWYKATKSVLPIFSGVFRLSRVQWPVPVTHRPVEAGETHCPIQIQARLSSAKEIRDGHLAQLAEVKENIKIESAARPDSESRSQALARLAELRKQVVALENELGAYGDCDPVKIEETKRAVFLAKEAALRWTGAYALHLSSWPSIANESE</sequence>
<reference evidence="1" key="1">
    <citation type="submission" date="2020-07" db="EMBL/GenBank/DDBJ databases">
        <authorList>
            <person name="Nieuwenhuis M."/>
            <person name="Van De Peppel L.J.J."/>
        </authorList>
    </citation>
    <scope>NUCLEOTIDE SEQUENCE</scope>
    <source>
        <strain evidence="1">AP01</strain>
        <tissue evidence="1">Mycelium</tissue>
    </source>
</reference>
<reference evidence="1" key="2">
    <citation type="submission" date="2021-10" db="EMBL/GenBank/DDBJ databases">
        <title>Phylogenomics reveals ancestral predisposition of the termite-cultivated fungus Termitomyces towards a domesticated lifestyle.</title>
        <authorList>
            <person name="Auxier B."/>
            <person name="Grum-Grzhimaylo A."/>
            <person name="Cardenas M.E."/>
            <person name="Lodge J.D."/>
            <person name="Laessoe T."/>
            <person name="Pedersen O."/>
            <person name="Smith M.E."/>
            <person name="Kuyper T.W."/>
            <person name="Franco-Molano E.A."/>
            <person name="Baroni T.J."/>
            <person name="Aanen D.K."/>
        </authorList>
    </citation>
    <scope>NUCLEOTIDE SEQUENCE</scope>
    <source>
        <strain evidence="1">AP01</strain>
        <tissue evidence="1">Mycelium</tissue>
    </source>
</reference>
<proteinExistence type="predicted"/>
<name>A0A9P7G3C0_9AGAR</name>
<keyword evidence="2" id="KW-1185">Reference proteome</keyword>
<evidence type="ECO:0000313" key="2">
    <source>
        <dbReference type="Proteomes" id="UP000775547"/>
    </source>
</evidence>
<dbReference type="OrthoDB" id="273345at2759"/>
<organism evidence="1 2">
    <name type="scientific">Asterophora parasitica</name>
    <dbReference type="NCBI Taxonomy" id="117018"/>
    <lineage>
        <taxon>Eukaryota</taxon>
        <taxon>Fungi</taxon>
        <taxon>Dikarya</taxon>
        <taxon>Basidiomycota</taxon>
        <taxon>Agaricomycotina</taxon>
        <taxon>Agaricomycetes</taxon>
        <taxon>Agaricomycetidae</taxon>
        <taxon>Agaricales</taxon>
        <taxon>Tricholomatineae</taxon>
        <taxon>Lyophyllaceae</taxon>
        <taxon>Asterophora</taxon>
    </lineage>
</organism>
<dbReference type="AlphaFoldDB" id="A0A9P7G3C0"/>
<evidence type="ECO:0000313" key="1">
    <source>
        <dbReference type="EMBL" id="KAG5642833.1"/>
    </source>
</evidence>
<gene>
    <name evidence="1" type="ORF">DXG03_002064</name>
</gene>
<comment type="caution">
    <text evidence="1">The sequence shown here is derived from an EMBL/GenBank/DDBJ whole genome shotgun (WGS) entry which is preliminary data.</text>
</comment>
<protein>
    <submittedName>
        <fullName evidence="1">Uncharacterized protein</fullName>
    </submittedName>
</protein>
<dbReference type="EMBL" id="JABCKV010000153">
    <property type="protein sequence ID" value="KAG5642833.1"/>
    <property type="molecule type" value="Genomic_DNA"/>
</dbReference>